<protein>
    <submittedName>
        <fullName evidence="1">Uncharacterized protein</fullName>
    </submittedName>
</protein>
<dbReference type="EMBL" id="JAAALK010000286">
    <property type="protein sequence ID" value="KAG8063455.1"/>
    <property type="molecule type" value="Genomic_DNA"/>
</dbReference>
<dbReference type="AlphaFoldDB" id="A0A8J5RV47"/>
<reference evidence="1" key="2">
    <citation type="submission" date="2021-02" db="EMBL/GenBank/DDBJ databases">
        <authorList>
            <person name="Kimball J.A."/>
            <person name="Haas M.W."/>
            <person name="Macchietto M."/>
            <person name="Kono T."/>
            <person name="Duquette J."/>
            <person name="Shao M."/>
        </authorList>
    </citation>
    <scope>NUCLEOTIDE SEQUENCE</scope>
    <source>
        <tissue evidence="1">Fresh leaf tissue</tissue>
    </source>
</reference>
<name>A0A8J5RV47_ZIZPA</name>
<accession>A0A8J5RV47</accession>
<organism evidence="1 2">
    <name type="scientific">Zizania palustris</name>
    <name type="common">Northern wild rice</name>
    <dbReference type="NCBI Taxonomy" id="103762"/>
    <lineage>
        <taxon>Eukaryota</taxon>
        <taxon>Viridiplantae</taxon>
        <taxon>Streptophyta</taxon>
        <taxon>Embryophyta</taxon>
        <taxon>Tracheophyta</taxon>
        <taxon>Spermatophyta</taxon>
        <taxon>Magnoliopsida</taxon>
        <taxon>Liliopsida</taxon>
        <taxon>Poales</taxon>
        <taxon>Poaceae</taxon>
        <taxon>BOP clade</taxon>
        <taxon>Oryzoideae</taxon>
        <taxon>Oryzeae</taxon>
        <taxon>Zizaniinae</taxon>
        <taxon>Zizania</taxon>
    </lineage>
</organism>
<keyword evidence="2" id="KW-1185">Reference proteome</keyword>
<dbReference type="Proteomes" id="UP000729402">
    <property type="component" value="Unassembled WGS sequence"/>
</dbReference>
<reference evidence="1" key="1">
    <citation type="journal article" date="2021" name="bioRxiv">
        <title>Whole Genome Assembly and Annotation of Northern Wild Rice, Zizania palustris L., Supports a Whole Genome Duplication in the Zizania Genus.</title>
        <authorList>
            <person name="Haas M."/>
            <person name="Kono T."/>
            <person name="Macchietto M."/>
            <person name="Millas R."/>
            <person name="McGilp L."/>
            <person name="Shao M."/>
            <person name="Duquette J."/>
            <person name="Hirsch C.N."/>
            <person name="Kimball J."/>
        </authorList>
    </citation>
    <scope>NUCLEOTIDE SEQUENCE</scope>
    <source>
        <tissue evidence="1">Fresh leaf tissue</tissue>
    </source>
</reference>
<comment type="caution">
    <text evidence="1">The sequence shown here is derived from an EMBL/GenBank/DDBJ whole genome shotgun (WGS) entry which is preliminary data.</text>
</comment>
<evidence type="ECO:0000313" key="2">
    <source>
        <dbReference type="Proteomes" id="UP000729402"/>
    </source>
</evidence>
<gene>
    <name evidence="1" type="ORF">GUJ93_ZPchr0003g17967</name>
</gene>
<sequence>MSDSIWSNGRRSRTKWIWPCKLTTGVHPLLCLEPPLLFGFLFGRTGSCRKAGLTIRQPNSGIKPIEA</sequence>
<proteinExistence type="predicted"/>
<evidence type="ECO:0000313" key="1">
    <source>
        <dbReference type="EMBL" id="KAG8063455.1"/>
    </source>
</evidence>